<evidence type="ECO:0000256" key="5">
    <source>
        <dbReference type="ARBA" id="ARBA00035477"/>
    </source>
</evidence>
<dbReference type="AlphaFoldDB" id="A0A1F5B0N4"/>
<sequence length="92" mass="9888">MATTKSSGSTRLGRESQSKRLGVKLFAGEVVKPGEIIIRQRGTKFLAGKNVRMGGDNTLYSVATGTVNFTEKRVKKFNGATRLTKVVNVATA</sequence>
<dbReference type="FunFam" id="2.40.50.100:FF:000020">
    <property type="entry name" value="50S ribosomal protein L27"/>
    <property type="match status" value="1"/>
</dbReference>
<dbReference type="GO" id="GO:0006412">
    <property type="term" value="P:translation"/>
    <property type="evidence" value="ECO:0007669"/>
    <property type="project" value="InterPro"/>
</dbReference>
<comment type="similarity">
    <text evidence="1">Belongs to the bacterial ribosomal protein bL27 family.</text>
</comment>
<dbReference type="Gene3D" id="2.40.50.100">
    <property type="match status" value="1"/>
</dbReference>
<dbReference type="Proteomes" id="UP000176639">
    <property type="component" value="Unassembled WGS sequence"/>
</dbReference>
<dbReference type="EMBL" id="MEYI01000010">
    <property type="protein sequence ID" value="OGD24193.1"/>
    <property type="molecule type" value="Genomic_DNA"/>
</dbReference>
<dbReference type="PRINTS" id="PR00063">
    <property type="entry name" value="RIBOSOMALL27"/>
</dbReference>
<dbReference type="InterPro" id="IPR018261">
    <property type="entry name" value="Ribosomal_bL27_CS"/>
</dbReference>
<evidence type="ECO:0000256" key="3">
    <source>
        <dbReference type="ARBA" id="ARBA00023274"/>
    </source>
</evidence>
<keyword evidence="3" id="KW-0687">Ribonucleoprotein</keyword>
<dbReference type="PANTHER" id="PTHR15893:SF0">
    <property type="entry name" value="LARGE RIBOSOMAL SUBUNIT PROTEIN BL27M"/>
    <property type="match status" value="1"/>
</dbReference>
<evidence type="ECO:0000256" key="4">
    <source>
        <dbReference type="ARBA" id="ARBA00035175"/>
    </source>
</evidence>
<evidence type="ECO:0000313" key="7">
    <source>
        <dbReference type="Proteomes" id="UP000176639"/>
    </source>
</evidence>
<reference evidence="6 7" key="1">
    <citation type="journal article" date="2016" name="Nat. Commun.">
        <title>Thousands of microbial genomes shed light on interconnected biogeochemical processes in an aquifer system.</title>
        <authorList>
            <person name="Anantharaman K."/>
            <person name="Brown C.T."/>
            <person name="Hug L.A."/>
            <person name="Sharon I."/>
            <person name="Castelle C.J."/>
            <person name="Probst A.J."/>
            <person name="Thomas B.C."/>
            <person name="Singh A."/>
            <person name="Wilkins M.J."/>
            <person name="Karaoz U."/>
            <person name="Brodie E.L."/>
            <person name="Williams K.H."/>
            <person name="Hubbard S.S."/>
            <person name="Banfield J.F."/>
        </authorList>
    </citation>
    <scope>NUCLEOTIDE SEQUENCE [LARGE SCALE GENOMIC DNA]</scope>
</reference>
<dbReference type="GO" id="GO:0005840">
    <property type="term" value="C:ribosome"/>
    <property type="evidence" value="ECO:0007669"/>
    <property type="project" value="UniProtKB-KW"/>
</dbReference>
<protein>
    <recommendedName>
        <fullName evidence="4">Large ribosomal subunit protein bL27</fullName>
    </recommendedName>
    <alternativeName>
        <fullName evidence="5">50S ribosomal protein L27</fullName>
    </alternativeName>
</protein>
<dbReference type="NCBIfam" id="TIGR00062">
    <property type="entry name" value="L27"/>
    <property type="match status" value="1"/>
</dbReference>
<comment type="caution">
    <text evidence="6">The sequence shown here is derived from an EMBL/GenBank/DDBJ whole genome shotgun (WGS) entry which is preliminary data.</text>
</comment>
<dbReference type="PANTHER" id="PTHR15893">
    <property type="entry name" value="RIBOSOMAL PROTEIN L27"/>
    <property type="match status" value="1"/>
</dbReference>
<dbReference type="PROSITE" id="PS00831">
    <property type="entry name" value="RIBOSOMAL_L27"/>
    <property type="match status" value="1"/>
</dbReference>
<evidence type="ECO:0000256" key="2">
    <source>
        <dbReference type="ARBA" id="ARBA00022980"/>
    </source>
</evidence>
<accession>A0A1F5B0N4</accession>
<dbReference type="GO" id="GO:1990904">
    <property type="term" value="C:ribonucleoprotein complex"/>
    <property type="evidence" value="ECO:0007669"/>
    <property type="project" value="UniProtKB-KW"/>
</dbReference>
<organism evidence="6 7">
    <name type="scientific">Candidatus Azambacteria bacterium RBG_16_47_10</name>
    <dbReference type="NCBI Taxonomy" id="1797292"/>
    <lineage>
        <taxon>Bacteria</taxon>
        <taxon>Candidatus Azamiibacteriota</taxon>
    </lineage>
</organism>
<dbReference type="SUPFAM" id="SSF110324">
    <property type="entry name" value="Ribosomal L27 protein-like"/>
    <property type="match status" value="1"/>
</dbReference>
<keyword evidence="2 6" id="KW-0689">Ribosomal protein</keyword>
<proteinExistence type="inferred from homology"/>
<dbReference type="InterPro" id="IPR001684">
    <property type="entry name" value="Ribosomal_bL27"/>
</dbReference>
<evidence type="ECO:0000313" key="6">
    <source>
        <dbReference type="EMBL" id="OGD24193.1"/>
    </source>
</evidence>
<dbReference type="GO" id="GO:0003735">
    <property type="term" value="F:structural constituent of ribosome"/>
    <property type="evidence" value="ECO:0007669"/>
    <property type="project" value="InterPro"/>
</dbReference>
<gene>
    <name evidence="6" type="ORF">A2Z10_03030</name>
</gene>
<name>A0A1F5B0N4_9BACT</name>
<evidence type="ECO:0000256" key="1">
    <source>
        <dbReference type="ARBA" id="ARBA00010797"/>
    </source>
</evidence>
<dbReference type="Pfam" id="PF01016">
    <property type="entry name" value="Ribosomal_L27"/>
    <property type="match status" value="1"/>
</dbReference>